<dbReference type="InterPro" id="IPR054734">
    <property type="entry name" value="PqqF-like_C_4"/>
</dbReference>
<dbReference type="Pfam" id="PF16187">
    <property type="entry name" value="Peptidase_M16_M"/>
    <property type="match status" value="2"/>
</dbReference>
<evidence type="ECO:0000313" key="12">
    <source>
        <dbReference type="WBParaSite" id="nRc.2.0.1.t26298-RA"/>
    </source>
</evidence>
<dbReference type="Pfam" id="PF05193">
    <property type="entry name" value="Peptidase_M16_C"/>
    <property type="match status" value="1"/>
</dbReference>
<proteinExistence type="inferred from homology"/>
<dbReference type="Gene3D" id="3.30.830.10">
    <property type="entry name" value="Metalloenzyme, LuxS/M16 peptidase-like"/>
    <property type="match status" value="4"/>
</dbReference>
<evidence type="ECO:0000256" key="3">
    <source>
        <dbReference type="ARBA" id="ARBA00022723"/>
    </source>
</evidence>
<feature type="domain" description="Peptidase M16 middle/third" evidence="9">
    <location>
        <begin position="585"/>
        <end position="705"/>
    </location>
</feature>
<sequence>MQGLVTNQISIDKFQPMILNVNFSSQNYRGGAYKAPPPDTRTSDGHIFTRDGERVLPGSQMRNAKIVAKPFESFDSATFGRISKTIFFATAFVIDYTARRTKNGACVALLPPFLFTLLPYLVYGQNPYGSIIESETVKSDLIAEIFNNVTKSPSDQDRSYRGLILSNGLRIMLISEPKTNFSAAAMAYPDKSIFWNFIDKFGGTKNAMTSEDRTTYIFSIASSHFEEALDMWAQFFISPLFKESEVFKEVEAVNSEFNIDVNIDAWRAKQVFSSICDYDDGYAPFTIGNTETLTNAAMKLNLSLALEAKKFFEQYYSSNAMSLSILSPQSLDQLTKLIIPLFSQIKNLNITRLRIWKSPYGKNFLGKCVKIASLLNTKRLEVNFPIRLDMITYSHKLAVNFVNYFMNNRRKGSFIYQLKFEQLITEASMQYTNIARGSGLYSCIFLLTDKGFNQTNRILHMLFAYFKIIKTKTDWKWINDETKVLGNNSFVLLVKQNEYKTVTTVVDRIANNYHLSDVWTHDYISNEPFDQKFIEKFLSMFSVHNFNYALISNVYKGQLHRKEKYMGVEYSVEDIPKSLLDDLQARRLWYAKDVVFNKPLTKIFFLLTIPFGGCSAKHKILLDLYASCLQLILIEELQDASLAGYAILIQSVDLGVKLEISGYTEKIAQLTLQVFASILKSKIDDSKFNDLRTLAIDSLKTITYEDLKLFRAKIFDKVHIQCFIYGDMDKESAIELFSNVSTFVFNTSKSQPIFSSEINYDRAIKANLGFNDFFDSAGESFVFRKKLTVQIQTATSAIYEMITISIEQMVINDLLGQLLAGPCFSALRTEEQLGYIAGCGAASSSVVNKFRFLVSGPYDPQYVDSRIEAFIDHIKDLISSINGTSFKSTKATLRDSYLKKFDTMYQQADWFFNEMASLEYFFDRIYIQFYVLVSILNLLKSKNRSKLAIHLPISSKMLSGNNKSTHAQEINPKIITDFVEFKRYATLYPLPKPKMNVEKVPFSLPIVT</sequence>
<dbReference type="PANTHER" id="PTHR43690">
    <property type="entry name" value="NARDILYSIN"/>
    <property type="match status" value="1"/>
</dbReference>
<keyword evidence="6" id="KW-0482">Metalloprotease</keyword>
<dbReference type="InterPro" id="IPR007863">
    <property type="entry name" value="Peptidase_M16_C"/>
</dbReference>
<dbReference type="Proteomes" id="UP000887565">
    <property type="component" value="Unplaced"/>
</dbReference>
<dbReference type="GO" id="GO:0008237">
    <property type="term" value="F:metallopeptidase activity"/>
    <property type="evidence" value="ECO:0007669"/>
    <property type="project" value="UniProtKB-KW"/>
</dbReference>
<dbReference type="Pfam" id="PF00675">
    <property type="entry name" value="Peptidase_M16"/>
    <property type="match status" value="1"/>
</dbReference>
<keyword evidence="5" id="KW-0862">Zinc</keyword>
<name>A0A915JJL1_ROMCU</name>
<dbReference type="InterPro" id="IPR032632">
    <property type="entry name" value="Peptidase_M16_M"/>
</dbReference>
<dbReference type="OMA" id="PRWIFDE"/>
<evidence type="ECO:0000259" key="10">
    <source>
        <dbReference type="Pfam" id="PF22456"/>
    </source>
</evidence>
<dbReference type="WBParaSite" id="nRc.2.0.1.t26298-RA">
    <property type="protein sequence ID" value="nRc.2.0.1.t26298-RA"/>
    <property type="gene ID" value="nRc.2.0.1.g26298"/>
</dbReference>
<evidence type="ECO:0000256" key="1">
    <source>
        <dbReference type="ARBA" id="ARBA00007261"/>
    </source>
</evidence>
<evidence type="ECO:0000256" key="6">
    <source>
        <dbReference type="ARBA" id="ARBA00023049"/>
    </source>
</evidence>
<feature type="domain" description="Peptidase M16 middle/third" evidence="9">
    <location>
        <begin position="495"/>
        <end position="584"/>
    </location>
</feature>
<evidence type="ECO:0000256" key="2">
    <source>
        <dbReference type="ARBA" id="ARBA00022670"/>
    </source>
</evidence>
<protein>
    <submittedName>
        <fullName evidence="12">Uncharacterized protein</fullName>
    </submittedName>
</protein>
<comment type="similarity">
    <text evidence="1">Belongs to the peptidase M16 family.</text>
</comment>
<organism evidence="11 12">
    <name type="scientific">Romanomermis culicivorax</name>
    <name type="common">Nematode worm</name>
    <dbReference type="NCBI Taxonomy" id="13658"/>
    <lineage>
        <taxon>Eukaryota</taxon>
        <taxon>Metazoa</taxon>
        <taxon>Ecdysozoa</taxon>
        <taxon>Nematoda</taxon>
        <taxon>Enoplea</taxon>
        <taxon>Dorylaimia</taxon>
        <taxon>Mermithida</taxon>
        <taxon>Mermithoidea</taxon>
        <taxon>Mermithidae</taxon>
        <taxon>Romanomermis</taxon>
    </lineage>
</organism>
<feature type="domain" description="Peptidase M16 C-terminal" evidence="8">
    <location>
        <begin position="308"/>
        <end position="471"/>
    </location>
</feature>
<keyword evidence="4" id="KW-0378">Hydrolase</keyword>
<dbReference type="GO" id="GO:0046872">
    <property type="term" value="F:metal ion binding"/>
    <property type="evidence" value="ECO:0007669"/>
    <property type="project" value="UniProtKB-KW"/>
</dbReference>
<dbReference type="GO" id="GO:0006508">
    <property type="term" value="P:proteolysis"/>
    <property type="evidence" value="ECO:0007669"/>
    <property type="project" value="UniProtKB-KW"/>
</dbReference>
<dbReference type="AlphaFoldDB" id="A0A915JJL1"/>
<keyword evidence="3" id="KW-0479">Metal-binding</keyword>
<dbReference type="Pfam" id="PF22456">
    <property type="entry name" value="PqqF-like_C_4"/>
    <property type="match status" value="1"/>
</dbReference>
<evidence type="ECO:0000313" key="11">
    <source>
        <dbReference type="Proteomes" id="UP000887565"/>
    </source>
</evidence>
<dbReference type="PANTHER" id="PTHR43690:SF18">
    <property type="entry name" value="INSULIN-DEGRADING ENZYME-RELATED"/>
    <property type="match status" value="1"/>
</dbReference>
<evidence type="ECO:0000259" key="7">
    <source>
        <dbReference type="Pfam" id="PF00675"/>
    </source>
</evidence>
<accession>A0A915JJL1</accession>
<keyword evidence="11" id="KW-1185">Reference proteome</keyword>
<dbReference type="InterPro" id="IPR011765">
    <property type="entry name" value="Pept_M16_N"/>
</dbReference>
<evidence type="ECO:0000256" key="5">
    <source>
        <dbReference type="ARBA" id="ARBA00022833"/>
    </source>
</evidence>
<evidence type="ECO:0000259" key="9">
    <source>
        <dbReference type="Pfam" id="PF16187"/>
    </source>
</evidence>
<reference evidence="12" key="1">
    <citation type="submission" date="2022-11" db="UniProtKB">
        <authorList>
            <consortium name="WormBaseParasite"/>
        </authorList>
    </citation>
    <scope>IDENTIFICATION</scope>
</reference>
<dbReference type="InterPro" id="IPR050626">
    <property type="entry name" value="Peptidase_M16"/>
</dbReference>
<feature type="domain" description="Coenzyme PQQ synthesis protein F-like C-terminal lobe" evidence="10">
    <location>
        <begin position="814"/>
        <end position="911"/>
    </location>
</feature>
<dbReference type="InterPro" id="IPR011249">
    <property type="entry name" value="Metalloenz_LuxS/M16"/>
</dbReference>
<evidence type="ECO:0000259" key="8">
    <source>
        <dbReference type="Pfam" id="PF05193"/>
    </source>
</evidence>
<evidence type="ECO:0000256" key="4">
    <source>
        <dbReference type="ARBA" id="ARBA00022801"/>
    </source>
</evidence>
<feature type="domain" description="Peptidase M16 N-terminal" evidence="7">
    <location>
        <begin position="188"/>
        <end position="275"/>
    </location>
</feature>
<keyword evidence="2" id="KW-0645">Protease</keyword>
<dbReference type="SUPFAM" id="SSF63411">
    <property type="entry name" value="LuxS/MPP-like metallohydrolase"/>
    <property type="match status" value="4"/>
</dbReference>